<dbReference type="Proteomes" id="UP000092177">
    <property type="component" value="Chromosome 8"/>
</dbReference>
<dbReference type="VEuPathDB" id="FungiDB:CH63R_12181"/>
<organism evidence="1 2">
    <name type="scientific">Colletotrichum higginsianum (strain IMI 349063)</name>
    <name type="common">Crucifer anthracnose fungus</name>
    <dbReference type="NCBI Taxonomy" id="759273"/>
    <lineage>
        <taxon>Eukaryota</taxon>
        <taxon>Fungi</taxon>
        <taxon>Dikarya</taxon>
        <taxon>Ascomycota</taxon>
        <taxon>Pezizomycotina</taxon>
        <taxon>Sordariomycetes</taxon>
        <taxon>Hypocreomycetidae</taxon>
        <taxon>Glomerellales</taxon>
        <taxon>Glomerellaceae</taxon>
        <taxon>Colletotrichum</taxon>
        <taxon>Colletotrichum destructivum species complex</taxon>
    </lineage>
</organism>
<comment type="caution">
    <text evidence="1">The sequence shown here is derived from an EMBL/GenBank/DDBJ whole genome shotgun (WGS) entry which is preliminary data.</text>
</comment>
<name>A0A1B7Y0D5_COLHI</name>
<dbReference type="KEGG" id="chig:CH63R_12181"/>
<sequence>MLCVLLQREFMTKKPFVSMVGSFETGFQTTELRSAFETIQIYRTTFDQPEDTSVAAKAPSTYAGKPSTEIDNAWRILVAPTVLYLQENEIGEYKDKTVKTDKGWVAG</sequence>
<evidence type="ECO:0000313" key="1">
    <source>
        <dbReference type="EMBL" id="OBR05478.1"/>
    </source>
</evidence>
<evidence type="ECO:0000313" key="2">
    <source>
        <dbReference type="Proteomes" id="UP000092177"/>
    </source>
</evidence>
<reference evidence="2" key="1">
    <citation type="journal article" date="2017" name="BMC Genomics">
        <title>Gapless genome assembly of Colletotrichum higginsianum reveals chromosome structure and association of transposable elements with secondary metabolite gene clusters.</title>
        <authorList>
            <person name="Dallery J.-F."/>
            <person name="Lapalu N."/>
            <person name="Zampounis A."/>
            <person name="Pigne S."/>
            <person name="Luyten I."/>
            <person name="Amselem J."/>
            <person name="Wittenberg A.H.J."/>
            <person name="Zhou S."/>
            <person name="de Queiroz M.V."/>
            <person name="Robin G.P."/>
            <person name="Auger A."/>
            <person name="Hainaut M."/>
            <person name="Henrissat B."/>
            <person name="Kim K.-T."/>
            <person name="Lee Y.-H."/>
            <person name="Lespinet O."/>
            <person name="Schwartz D.C."/>
            <person name="Thon M.R."/>
            <person name="O'Connell R.J."/>
        </authorList>
    </citation>
    <scope>NUCLEOTIDE SEQUENCE [LARGE SCALE GENOMIC DNA]</scope>
    <source>
        <strain evidence="2">IMI 349063</strain>
    </source>
</reference>
<keyword evidence="2" id="KW-1185">Reference proteome</keyword>
<dbReference type="EMBL" id="LTAN01000008">
    <property type="protein sequence ID" value="OBR05478.1"/>
    <property type="molecule type" value="Genomic_DNA"/>
</dbReference>
<dbReference type="RefSeq" id="XP_018153996.1">
    <property type="nucleotide sequence ID" value="XM_018307155.1"/>
</dbReference>
<protein>
    <submittedName>
        <fullName evidence="1">Uncharacterized protein</fullName>
    </submittedName>
</protein>
<gene>
    <name evidence="1" type="ORF">CH63R_12181</name>
</gene>
<accession>A0A1B7Y0D5</accession>
<dbReference type="GeneID" id="28871262"/>
<dbReference type="AlphaFoldDB" id="A0A1B7Y0D5"/>
<proteinExistence type="predicted"/>